<keyword evidence="1" id="KW-1133">Transmembrane helix</keyword>
<keyword evidence="1" id="KW-0812">Transmembrane</keyword>
<dbReference type="OrthoDB" id="10262656at2759"/>
<accession>A0A314XNI3</accession>
<evidence type="ECO:0000256" key="1">
    <source>
        <dbReference type="SAM" id="Phobius"/>
    </source>
</evidence>
<sequence>MKKFLLGVAVLLVNFASFRSVRGFGIFAFQITLYPFVEGLLGPVMIARIGGIITIPLL</sequence>
<dbReference type="EMBL" id="PJQY01002571">
    <property type="protein sequence ID" value="PQP92437.1"/>
    <property type="molecule type" value="Genomic_DNA"/>
</dbReference>
<comment type="caution">
    <text evidence="2">The sequence shown here is derived from an EMBL/GenBank/DDBJ whole genome shotgun (WGS) entry which is preliminary data.</text>
</comment>
<name>A0A314XNI3_PRUYE</name>
<gene>
    <name evidence="2" type="ORF">Pyn_23937</name>
</gene>
<dbReference type="Proteomes" id="UP000250321">
    <property type="component" value="Unassembled WGS sequence"/>
</dbReference>
<reference evidence="2 3" key="1">
    <citation type="submission" date="2018-02" db="EMBL/GenBank/DDBJ databases">
        <title>Draft genome of wild Prunus yedoensis var. nudiflora.</title>
        <authorList>
            <person name="Baek S."/>
            <person name="Kim J.-H."/>
            <person name="Choi K."/>
            <person name="Kim G.-B."/>
            <person name="Cho A."/>
            <person name="Jang H."/>
            <person name="Shin C.-H."/>
            <person name="Yu H.-J."/>
            <person name="Mun J.-H."/>
        </authorList>
    </citation>
    <scope>NUCLEOTIDE SEQUENCE [LARGE SCALE GENOMIC DNA]</scope>
    <source>
        <strain evidence="3">cv. Jeju island</strain>
        <tissue evidence="2">Leaf</tissue>
    </source>
</reference>
<protein>
    <submittedName>
        <fullName evidence="2">Protein ZINC INDUCED FACILITATOR-LIKE 1-like</fullName>
    </submittedName>
</protein>
<feature type="transmembrane region" description="Helical" evidence="1">
    <location>
        <begin position="33"/>
        <end position="57"/>
    </location>
</feature>
<evidence type="ECO:0000313" key="3">
    <source>
        <dbReference type="Proteomes" id="UP000250321"/>
    </source>
</evidence>
<dbReference type="AlphaFoldDB" id="A0A314XNI3"/>
<proteinExistence type="predicted"/>
<keyword evidence="3" id="KW-1185">Reference proteome</keyword>
<keyword evidence="1" id="KW-0472">Membrane</keyword>
<evidence type="ECO:0000313" key="2">
    <source>
        <dbReference type="EMBL" id="PQP92437.1"/>
    </source>
</evidence>
<organism evidence="2 3">
    <name type="scientific">Prunus yedoensis var. nudiflora</name>
    <dbReference type="NCBI Taxonomy" id="2094558"/>
    <lineage>
        <taxon>Eukaryota</taxon>
        <taxon>Viridiplantae</taxon>
        <taxon>Streptophyta</taxon>
        <taxon>Embryophyta</taxon>
        <taxon>Tracheophyta</taxon>
        <taxon>Spermatophyta</taxon>
        <taxon>Magnoliopsida</taxon>
        <taxon>eudicotyledons</taxon>
        <taxon>Gunneridae</taxon>
        <taxon>Pentapetalae</taxon>
        <taxon>rosids</taxon>
        <taxon>fabids</taxon>
        <taxon>Rosales</taxon>
        <taxon>Rosaceae</taxon>
        <taxon>Amygdaloideae</taxon>
        <taxon>Amygdaleae</taxon>
        <taxon>Prunus</taxon>
    </lineage>
</organism>